<dbReference type="AlphaFoldDB" id="A0A5C5WUT6"/>
<name>A0A5C5WUT6_9BACT</name>
<dbReference type="OrthoDB" id="259030at2"/>
<accession>A0A5C5WUT6</accession>
<dbReference type="RefSeq" id="WP_146514000.1">
    <property type="nucleotide sequence ID" value="NZ_SJPI01000001.1"/>
</dbReference>
<dbReference type="Proteomes" id="UP000316598">
    <property type="component" value="Unassembled WGS sequence"/>
</dbReference>
<reference evidence="1 2" key="1">
    <citation type="submission" date="2019-02" db="EMBL/GenBank/DDBJ databases">
        <title>Deep-cultivation of Planctomycetes and their phenomic and genomic characterization uncovers novel biology.</title>
        <authorList>
            <person name="Wiegand S."/>
            <person name="Jogler M."/>
            <person name="Boedeker C."/>
            <person name="Pinto D."/>
            <person name="Vollmers J."/>
            <person name="Rivas-Marin E."/>
            <person name="Kohn T."/>
            <person name="Peeters S.H."/>
            <person name="Heuer A."/>
            <person name="Rast P."/>
            <person name="Oberbeckmann S."/>
            <person name="Bunk B."/>
            <person name="Jeske O."/>
            <person name="Meyerdierks A."/>
            <person name="Storesund J.E."/>
            <person name="Kallscheuer N."/>
            <person name="Luecker S."/>
            <person name="Lage O.M."/>
            <person name="Pohl T."/>
            <person name="Merkel B.J."/>
            <person name="Hornburger P."/>
            <person name="Mueller R.-W."/>
            <person name="Bruemmer F."/>
            <person name="Labrenz M."/>
            <person name="Spormann A.M."/>
            <person name="Op Den Camp H."/>
            <person name="Overmann J."/>
            <person name="Amann R."/>
            <person name="Jetten M.S.M."/>
            <person name="Mascher T."/>
            <person name="Medema M.H."/>
            <person name="Devos D.P."/>
            <person name="Kaster A.-K."/>
            <person name="Ovreas L."/>
            <person name="Rohde M."/>
            <person name="Galperin M.Y."/>
            <person name="Jogler C."/>
        </authorList>
    </citation>
    <scope>NUCLEOTIDE SEQUENCE [LARGE SCALE GENOMIC DNA]</scope>
    <source>
        <strain evidence="1 2">Pla22</strain>
    </source>
</reference>
<sequence length="215" mass="23071" precursor="true">MSIDDVLKSPIQSDRLSWLRCWSRLRFSIALTAVSLVGFTAGCSKDEIKQAFEDAKAKTQEVTESTVTAVEAHLPESGKVSLRSTSPIEEASQATVEIISVGDGRPSSLQLFTYNPNSERFTYPAIHLHGPTTVSDVASLTGVTVPCDMYMLTSNSGQVAMTKPGESAQVTFGVFNRDEGTISATMSQVELMTSDDQTIAISGGEILAVVKEVTQ</sequence>
<dbReference type="EMBL" id="SJPI01000001">
    <property type="protein sequence ID" value="TWT53861.1"/>
    <property type="molecule type" value="Genomic_DNA"/>
</dbReference>
<proteinExistence type="predicted"/>
<organism evidence="1 2">
    <name type="scientific">Rubripirellula amarantea</name>
    <dbReference type="NCBI Taxonomy" id="2527999"/>
    <lineage>
        <taxon>Bacteria</taxon>
        <taxon>Pseudomonadati</taxon>
        <taxon>Planctomycetota</taxon>
        <taxon>Planctomycetia</taxon>
        <taxon>Pirellulales</taxon>
        <taxon>Pirellulaceae</taxon>
        <taxon>Rubripirellula</taxon>
    </lineage>
</organism>
<keyword evidence="2" id="KW-1185">Reference proteome</keyword>
<comment type="caution">
    <text evidence="1">The sequence shown here is derived from an EMBL/GenBank/DDBJ whole genome shotgun (WGS) entry which is preliminary data.</text>
</comment>
<evidence type="ECO:0000313" key="2">
    <source>
        <dbReference type="Proteomes" id="UP000316598"/>
    </source>
</evidence>
<evidence type="ECO:0000313" key="1">
    <source>
        <dbReference type="EMBL" id="TWT53861.1"/>
    </source>
</evidence>
<protein>
    <submittedName>
        <fullName evidence="1">Uncharacterized protein</fullName>
    </submittedName>
</protein>
<gene>
    <name evidence="1" type="ORF">Pla22_14950</name>
</gene>